<feature type="region of interest" description="Disordered" evidence="1">
    <location>
        <begin position="1"/>
        <end position="23"/>
    </location>
</feature>
<proteinExistence type="predicted"/>
<comment type="caution">
    <text evidence="2">The sequence shown here is derived from an EMBL/GenBank/DDBJ whole genome shotgun (WGS) entry which is preliminary data.</text>
</comment>
<evidence type="ECO:0000313" key="3">
    <source>
        <dbReference type="Proteomes" id="UP000003150"/>
    </source>
</evidence>
<accession>D4TYJ1</accession>
<evidence type="ECO:0000313" key="2">
    <source>
        <dbReference type="EMBL" id="EFF79962.1"/>
    </source>
</evidence>
<evidence type="ECO:0000256" key="1">
    <source>
        <dbReference type="SAM" id="MobiDB-lite"/>
    </source>
</evidence>
<dbReference type="HOGENOM" id="CLU_3303448_0_0_11"/>
<reference evidence="2 3" key="1">
    <citation type="submission" date="2009-10" db="EMBL/GenBank/DDBJ databases">
        <authorList>
            <person name="Weinstock G."/>
            <person name="Sodergren E."/>
            <person name="Clifton S."/>
            <person name="Fulton L."/>
            <person name="Fulton B."/>
            <person name="Courtney L."/>
            <person name="Fronick C."/>
            <person name="Harrison M."/>
            <person name="Strong C."/>
            <person name="Farmer C."/>
            <person name="Delahaunty K."/>
            <person name="Markovic C."/>
            <person name="Hall O."/>
            <person name="Minx P."/>
            <person name="Tomlinson C."/>
            <person name="Mitreva M."/>
            <person name="Nelson J."/>
            <person name="Hou S."/>
            <person name="Wollam A."/>
            <person name="Pepin K.H."/>
            <person name="Johnson M."/>
            <person name="Bhonagiri V."/>
            <person name="Nash W.E."/>
            <person name="Warren W."/>
            <person name="Chinwalla A."/>
            <person name="Mardis E.R."/>
            <person name="Wilson R.K."/>
        </authorList>
    </citation>
    <scope>NUCLEOTIDE SEQUENCE [LARGE SCALE GENOMIC DNA]</scope>
    <source>
        <strain evidence="2 3">F0309</strain>
    </source>
</reference>
<sequence length="39" mass="4577">MLTVPGLVPRYPASRRARKRLRESATDRLQLAYGRTRYT</sequence>
<protein>
    <submittedName>
        <fullName evidence="2">Uncharacterized protein</fullName>
    </submittedName>
</protein>
<dbReference type="AlphaFoldDB" id="D4TYJ1"/>
<gene>
    <name evidence="2" type="ORF">HMPREF0970_01016</name>
</gene>
<dbReference type="Proteomes" id="UP000003150">
    <property type="component" value="Unassembled WGS sequence"/>
</dbReference>
<name>D4TYJ1_9ACTO</name>
<dbReference type="EMBL" id="ACYT02000029">
    <property type="protein sequence ID" value="EFF79962.1"/>
    <property type="molecule type" value="Genomic_DNA"/>
</dbReference>
<organism evidence="2 3">
    <name type="scientific">Schaalia odontolytica F0309</name>
    <dbReference type="NCBI Taxonomy" id="649742"/>
    <lineage>
        <taxon>Bacteria</taxon>
        <taxon>Bacillati</taxon>
        <taxon>Actinomycetota</taxon>
        <taxon>Actinomycetes</taxon>
        <taxon>Actinomycetales</taxon>
        <taxon>Actinomycetaceae</taxon>
        <taxon>Schaalia</taxon>
    </lineage>
</organism>